<dbReference type="SUPFAM" id="SSF50182">
    <property type="entry name" value="Sm-like ribonucleoproteins"/>
    <property type="match status" value="1"/>
</dbReference>
<dbReference type="SUPFAM" id="SSF82689">
    <property type="entry name" value="Mechanosensitive channel protein MscS (YggB), C-terminal domain"/>
    <property type="match status" value="1"/>
</dbReference>
<dbReference type="Pfam" id="PF21082">
    <property type="entry name" value="MS_channel_3rd"/>
    <property type="match status" value="1"/>
</dbReference>
<accession>A0ABQ2NL23</accession>
<evidence type="ECO:0000313" key="10">
    <source>
        <dbReference type="EMBL" id="GGP05174.1"/>
    </source>
</evidence>
<dbReference type="InterPro" id="IPR008910">
    <property type="entry name" value="MSC_TM_helix"/>
</dbReference>
<comment type="caution">
    <text evidence="10">The sequence shown here is derived from an EMBL/GenBank/DDBJ whole genome shotgun (WGS) entry which is preliminary data.</text>
</comment>
<evidence type="ECO:0000259" key="8">
    <source>
        <dbReference type="Pfam" id="PF00924"/>
    </source>
</evidence>
<feature type="transmembrane region" description="Helical" evidence="7">
    <location>
        <begin position="63"/>
        <end position="87"/>
    </location>
</feature>
<feature type="domain" description="Mechanosensitive ion channel MscS" evidence="8">
    <location>
        <begin position="113"/>
        <end position="176"/>
    </location>
</feature>
<dbReference type="Gene3D" id="1.10.287.1260">
    <property type="match status" value="1"/>
</dbReference>
<dbReference type="InterPro" id="IPR045275">
    <property type="entry name" value="MscS_archaea/bacteria_type"/>
</dbReference>
<dbReference type="PANTHER" id="PTHR30221:SF1">
    <property type="entry name" value="SMALL-CONDUCTANCE MECHANOSENSITIVE CHANNEL"/>
    <property type="match status" value="1"/>
</dbReference>
<comment type="similarity">
    <text evidence="2">Belongs to the MscS (TC 1.A.23) family.</text>
</comment>
<evidence type="ECO:0000256" key="6">
    <source>
        <dbReference type="ARBA" id="ARBA00023136"/>
    </source>
</evidence>
<keyword evidence="4 7" id="KW-0812">Transmembrane</keyword>
<dbReference type="Gene3D" id="3.30.70.100">
    <property type="match status" value="1"/>
</dbReference>
<evidence type="ECO:0000256" key="2">
    <source>
        <dbReference type="ARBA" id="ARBA00008017"/>
    </source>
</evidence>
<dbReference type="InterPro" id="IPR006685">
    <property type="entry name" value="MscS_channel_2nd"/>
</dbReference>
<keyword evidence="3" id="KW-1003">Cell membrane</keyword>
<dbReference type="InterPro" id="IPR010920">
    <property type="entry name" value="LSM_dom_sf"/>
</dbReference>
<dbReference type="InterPro" id="IPR023408">
    <property type="entry name" value="MscS_beta-dom_sf"/>
</dbReference>
<evidence type="ECO:0000256" key="3">
    <source>
        <dbReference type="ARBA" id="ARBA00022475"/>
    </source>
</evidence>
<evidence type="ECO:0000256" key="1">
    <source>
        <dbReference type="ARBA" id="ARBA00004651"/>
    </source>
</evidence>
<feature type="transmembrane region" description="Helical" evidence="7">
    <location>
        <begin position="23"/>
        <end position="42"/>
    </location>
</feature>
<dbReference type="Pfam" id="PF00924">
    <property type="entry name" value="MS_channel_2nd"/>
    <property type="match status" value="1"/>
</dbReference>
<dbReference type="EMBL" id="BMLV01000004">
    <property type="protein sequence ID" value="GGP05174.1"/>
    <property type="molecule type" value="Genomic_DNA"/>
</dbReference>
<feature type="domain" description="Mechanosensitive ion channel MscS C-terminal" evidence="9">
    <location>
        <begin position="185"/>
        <end position="269"/>
    </location>
</feature>
<dbReference type="InterPro" id="IPR049278">
    <property type="entry name" value="MS_channel_C"/>
</dbReference>
<evidence type="ECO:0000256" key="5">
    <source>
        <dbReference type="ARBA" id="ARBA00022989"/>
    </source>
</evidence>
<name>A0ABQ2NL23_9FLAO</name>
<sequence>MKKEFLIFSNQIEQIWLSFIHKIPALIVALLVLAIGVFVIKFTSSRVRKIIQEKARDSIATTFLVNIVSIILTLFLISISLGILGYGNITDKILAGTAITTVIVGFALKDIGENFLAGILMAFRRPFKIGDLIEVQKIRGRVKDLSLRETNIQTLDGKDVFIPNSIILKNPLENYTYHQLLMSDFTISVKMEQDVEKIMADIVAIVNSFNQVEKMPKASALITDFVDNTVKIRCSYWFKTTDVNAPGGGLRSEILKKVLAYLKANNINIPPATA</sequence>
<dbReference type="Proteomes" id="UP000620064">
    <property type="component" value="Unassembled WGS sequence"/>
</dbReference>
<dbReference type="PANTHER" id="PTHR30221">
    <property type="entry name" value="SMALL-CONDUCTANCE MECHANOSENSITIVE CHANNEL"/>
    <property type="match status" value="1"/>
</dbReference>
<protein>
    <recommendedName>
        <fullName evidence="12">Mechanosensitive ion channel</fullName>
    </recommendedName>
</protein>
<keyword evidence="6 7" id="KW-0472">Membrane</keyword>
<dbReference type="Gene3D" id="2.30.30.60">
    <property type="match status" value="1"/>
</dbReference>
<keyword evidence="5 7" id="KW-1133">Transmembrane helix</keyword>
<dbReference type="InterPro" id="IPR011014">
    <property type="entry name" value="MscS_channel_TM-2"/>
</dbReference>
<comment type="subcellular location">
    <subcellularLocation>
        <location evidence="1">Cell membrane</location>
        <topology evidence="1">Multi-pass membrane protein</topology>
    </subcellularLocation>
</comment>
<organism evidence="10 11">
    <name type="scientific">Cloacibacterium rupense</name>
    <dbReference type="NCBI Taxonomy" id="517423"/>
    <lineage>
        <taxon>Bacteria</taxon>
        <taxon>Pseudomonadati</taxon>
        <taxon>Bacteroidota</taxon>
        <taxon>Flavobacteriia</taxon>
        <taxon>Flavobacteriales</taxon>
        <taxon>Weeksellaceae</taxon>
    </lineage>
</organism>
<dbReference type="SUPFAM" id="SSF82861">
    <property type="entry name" value="Mechanosensitive channel protein MscS (YggB), transmembrane region"/>
    <property type="match status" value="1"/>
</dbReference>
<evidence type="ECO:0000256" key="7">
    <source>
        <dbReference type="SAM" id="Phobius"/>
    </source>
</evidence>
<evidence type="ECO:0000313" key="11">
    <source>
        <dbReference type="Proteomes" id="UP000620064"/>
    </source>
</evidence>
<evidence type="ECO:0000256" key="4">
    <source>
        <dbReference type="ARBA" id="ARBA00022692"/>
    </source>
</evidence>
<dbReference type="Pfam" id="PF05552">
    <property type="entry name" value="MS_channel_1st_1"/>
    <property type="match status" value="1"/>
</dbReference>
<keyword evidence="11" id="KW-1185">Reference proteome</keyword>
<proteinExistence type="inferred from homology"/>
<evidence type="ECO:0000259" key="9">
    <source>
        <dbReference type="Pfam" id="PF21082"/>
    </source>
</evidence>
<reference evidence="11" key="1">
    <citation type="journal article" date="2019" name="Int. J. Syst. Evol. Microbiol.">
        <title>The Global Catalogue of Microorganisms (GCM) 10K type strain sequencing project: providing services to taxonomists for standard genome sequencing and annotation.</title>
        <authorList>
            <consortium name="The Broad Institute Genomics Platform"/>
            <consortium name="The Broad Institute Genome Sequencing Center for Infectious Disease"/>
            <person name="Wu L."/>
            <person name="Ma J."/>
        </authorList>
    </citation>
    <scope>NUCLEOTIDE SEQUENCE [LARGE SCALE GENOMIC DNA]</scope>
    <source>
        <strain evidence="11">CGMCC 1.7656</strain>
    </source>
</reference>
<evidence type="ECO:0008006" key="12">
    <source>
        <dbReference type="Google" id="ProtNLM"/>
    </source>
</evidence>
<gene>
    <name evidence="10" type="ORF">GCM10010992_20320</name>
</gene>
<dbReference type="RefSeq" id="WP_188618005.1">
    <property type="nucleotide sequence ID" value="NZ_BMLV01000004.1"/>
</dbReference>
<dbReference type="InterPro" id="IPR011066">
    <property type="entry name" value="MscS_channel_C_sf"/>
</dbReference>